<gene>
    <name evidence="3" type="ORF">LAESUDRAFT_683601</name>
</gene>
<feature type="region of interest" description="Disordered" evidence="1">
    <location>
        <begin position="1"/>
        <end position="34"/>
    </location>
</feature>
<feature type="compositionally biased region" description="Low complexity" evidence="1">
    <location>
        <begin position="758"/>
        <end position="770"/>
    </location>
</feature>
<dbReference type="Pfam" id="PF20411">
    <property type="entry name" value="DUF6697"/>
    <property type="match status" value="1"/>
</dbReference>
<dbReference type="EMBL" id="KV427643">
    <property type="protein sequence ID" value="KZT03465.1"/>
    <property type="molecule type" value="Genomic_DNA"/>
</dbReference>
<dbReference type="AlphaFoldDB" id="A0A165CUS1"/>
<dbReference type="Proteomes" id="UP000076871">
    <property type="component" value="Unassembled WGS sequence"/>
</dbReference>
<dbReference type="RefSeq" id="XP_040761205.1">
    <property type="nucleotide sequence ID" value="XM_040905830.1"/>
</dbReference>
<dbReference type="InParanoid" id="A0A165CUS1"/>
<evidence type="ECO:0000259" key="2">
    <source>
        <dbReference type="Pfam" id="PF20411"/>
    </source>
</evidence>
<organism evidence="3 4">
    <name type="scientific">Laetiporus sulphureus 93-53</name>
    <dbReference type="NCBI Taxonomy" id="1314785"/>
    <lineage>
        <taxon>Eukaryota</taxon>
        <taxon>Fungi</taxon>
        <taxon>Dikarya</taxon>
        <taxon>Basidiomycota</taxon>
        <taxon>Agaricomycotina</taxon>
        <taxon>Agaricomycetes</taxon>
        <taxon>Polyporales</taxon>
        <taxon>Laetiporus</taxon>
    </lineage>
</organism>
<feature type="region of interest" description="Disordered" evidence="1">
    <location>
        <begin position="751"/>
        <end position="770"/>
    </location>
</feature>
<protein>
    <recommendedName>
        <fullName evidence="2">DUF6697 domain-containing protein</fullName>
    </recommendedName>
</protein>
<reference evidence="3 4" key="1">
    <citation type="journal article" date="2016" name="Mol. Biol. Evol.">
        <title>Comparative Genomics of Early-Diverging Mushroom-Forming Fungi Provides Insights into the Origins of Lignocellulose Decay Capabilities.</title>
        <authorList>
            <person name="Nagy L.G."/>
            <person name="Riley R."/>
            <person name="Tritt A."/>
            <person name="Adam C."/>
            <person name="Daum C."/>
            <person name="Floudas D."/>
            <person name="Sun H."/>
            <person name="Yadav J.S."/>
            <person name="Pangilinan J."/>
            <person name="Larsson K.H."/>
            <person name="Matsuura K."/>
            <person name="Barry K."/>
            <person name="Labutti K."/>
            <person name="Kuo R."/>
            <person name="Ohm R.A."/>
            <person name="Bhattacharya S.S."/>
            <person name="Shirouzu T."/>
            <person name="Yoshinaga Y."/>
            <person name="Martin F.M."/>
            <person name="Grigoriev I.V."/>
            <person name="Hibbett D.S."/>
        </authorList>
    </citation>
    <scope>NUCLEOTIDE SEQUENCE [LARGE SCALE GENOMIC DNA]</scope>
    <source>
        <strain evidence="3 4">93-53</strain>
    </source>
</reference>
<feature type="region of interest" description="Disordered" evidence="1">
    <location>
        <begin position="300"/>
        <end position="400"/>
    </location>
</feature>
<feature type="compositionally biased region" description="Low complexity" evidence="1">
    <location>
        <begin position="105"/>
        <end position="116"/>
    </location>
</feature>
<evidence type="ECO:0000313" key="4">
    <source>
        <dbReference type="Proteomes" id="UP000076871"/>
    </source>
</evidence>
<sequence length="770" mass="82589">MEHPALDSFQGLSLSSRKSGGDGANAPTPAAQQNAPIFMFGSGRDATNFVPSVTSQSRQFTAFSFTKDKRNSASQPTNSNFTFKPAKGPEIPAPSETSLSSVKDATAQAASGTAQSKVPPAFSFNVPAKGTTTPAPSETILDFSLGKDTAAQAASGTAQSKVPLAFSLLPAKSAMTQMPSDASLGFVPGKGTTAKAVSETSFDFSLGKDTTAQDVSGTAQSKVPPAFNFGPVKGAMTPITNETSLSFKLGKDTTPRAPTGNNAQSKVPPAFSFDPAKGLTTPVPSETTISFALGKDTTARAPTGTAQSHSPVTLSFQGIGNGKSTRPIRGRSHSQRSPHFDFVFTPERGMATSSPSQMNFAAPGRKITTSAPKGTSQIQHRSKFSSGLEKGTATQTPSRIAQNQQPPVFTFAPGKEIKTAAPSRIPQSEQPATSDSSNAQGLVELWKQKYFECNLELEKLKLSHGTQSEPVAVAEQKESVKTGKLDELLNLVREEAARRQVADAELRSLIDKSNVASFENVTQLAKENGELAAQLQSLRIQHATLLKQVQTNRIQIRALAAEAGLQRRAKIEQLFPKSTFVDADFKTVSLKIGAADTSKHFLFNATAHVGNQRVVSLPLPPKALPADVPSVAQSGYWFFDAAIRLEDASFELIIECEQNLWMYFGTYCSAILPEFEMKLSEWLCLDEETREKHCARARASAKGQSSAYEDRSLKVRRLYDTGELVIPCYSLRCIGFNKHFYDAFHGFEPHEQPSRSLTTTQATPDAAAAA</sequence>
<feature type="compositionally biased region" description="Polar residues" evidence="1">
    <location>
        <begin position="367"/>
        <end position="379"/>
    </location>
</feature>
<feature type="compositionally biased region" description="Basic residues" evidence="1">
    <location>
        <begin position="326"/>
        <end position="336"/>
    </location>
</feature>
<feature type="region of interest" description="Disordered" evidence="1">
    <location>
        <begin position="66"/>
        <end position="116"/>
    </location>
</feature>
<feature type="region of interest" description="Disordered" evidence="1">
    <location>
        <begin position="255"/>
        <end position="279"/>
    </location>
</feature>
<dbReference type="GeneID" id="63822859"/>
<feature type="compositionally biased region" description="Low complexity" evidence="1">
    <location>
        <begin position="24"/>
        <end position="34"/>
    </location>
</feature>
<name>A0A165CUS1_9APHY</name>
<dbReference type="InterPro" id="IPR046520">
    <property type="entry name" value="DUF6697"/>
</dbReference>
<accession>A0A165CUS1</accession>
<feature type="compositionally biased region" description="Polar residues" evidence="1">
    <location>
        <begin position="72"/>
        <end position="82"/>
    </location>
</feature>
<dbReference type="OrthoDB" id="3214033at2759"/>
<feature type="compositionally biased region" description="Polar residues" evidence="1">
    <location>
        <begin position="304"/>
        <end position="324"/>
    </location>
</feature>
<evidence type="ECO:0000256" key="1">
    <source>
        <dbReference type="SAM" id="MobiDB-lite"/>
    </source>
</evidence>
<keyword evidence="4" id="KW-1185">Reference proteome</keyword>
<feature type="domain" description="DUF6697" evidence="2">
    <location>
        <begin position="628"/>
        <end position="744"/>
    </location>
</feature>
<proteinExistence type="predicted"/>
<evidence type="ECO:0000313" key="3">
    <source>
        <dbReference type="EMBL" id="KZT03465.1"/>
    </source>
</evidence>